<organism evidence="1 2">
    <name type="scientific">Rhizopus delemar</name>
    <dbReference type="NCBI Taxonomy" id="936053"/>
    <lineage>
        <taxon>Eukaryota</taxon>
        <taxon>Fungi</taxon>
        <taxon>Fungi incertae sedis</taxon>
        <taxon>Mucoromycota</taxon>
        <taxon>Mucoromycotina</taxon>
        <taxon>Mucoromycetes</taxon>
        <taxon>Mucorales</taxon>
        <taxon>Mucorineae</taxon>
        <taxon>Rhizopodaceae</taxon>
        <taxon>Rhizopus</taxon>
    </lineage>
</organism>
<accession>A0A9P6XY88</accession>
<reference evidence="1 2" key="1">
    <citation type="journal article" date="2020" name="Microb. Genom.">
        <title>Genetic diversity of clinical and environmental Mucorales isolates obtained from an investigation of mucormycosis cases among solid organ transplant recipients.</title>
        <authorList>
            <person name="Nguyen M.H."/>
            <person name="Kaul D."/>
            <person name="Muto C."/>
            <person name="Cheng S.J."/>
            <person name="Richter R.A."/>
            <person name="Bruno V.M."/>
            <person name="Liu G."/>
            <person name="Beyhan S."/>
            <person name="Sundermann A.J."/>
            <person name="Mounaud S."/>
            <person name="Pasculle A.W."/>
            <person name="Nierman W.C."/>
            <person name="Driscoll E."/>
            <person name="Cumbie R."/>
            <person name="Clancy C.J."/>
            <person name="Dupont C.L."/>
        </authorList>
    </citation>
    <scope>NUCLEOTIDE SEQUENCE [LARGE SCALE GENOMIC DNA]</scope>
    <source>
        <strain evidence="1 2">GL24</strain>
    </source>
</reference>
<comment type="caution">
    <text evidence="1">The sequence shown here is derived from an EMBL/GenBank/DDBJ whole genome shotgun (WGS) entry which is preliminary data.</text>
</comment>
<name>A0A9P6XY88_9FUNG</name>
<evidence type="ECO:0000313" key="2">
    <source>
        <dbReference type="Proteomes" id="UP000740926"/>
    </source>
</evidence>
<dbReference type="Proteomes" id="UP000740926">
    <property type="component" value="Unassembled WGS sequence"/>
</dbReference>
<protein>
    <submittedName>
        <fullName evidence="1">Uncharacterized protein</fullName>
    </submittedName>
</protein>
<evidence type="ECO:0000313" key="1">
    <source>
        <dbReference type="EMBL" id="KAG1535169.1"/>
    </source>
</evidence>
<sequence>MRPRHCYLKDGQPLASHQQATVLRRPMRTVTQFEQGIRPGLVVHPAADDQVETTRRPLLQFLGAGRRQR</sequence>
<gene>
    <name evidence="1" type="ORF">G6F50_015373</name>
</gene>
<dbReference type="EMBL" id="JAANIU010008401">
    <property type="protein sequence ID" value="KAG1535169.1"/>
    <property type="molecule type" value="Genomic_DNA"/>
</dbReference>
<dbReference type="AlphaFoldDB" id="A0A9P6XY88"/>
<keyword evidence="2" id="KW-1185">Reference proteome</keyword>
<proteinExistence type="predicted"/>